<dbReference type="GO" id="GO:0000938">
    <property type="term" value="C:GARP complex"/>
    <property type="evidence" value="ECO:0007669"/>
    <property type="project" value="TreeGrafter"/>
</dbReference>
<comment type="caution">
    <text evidence="8">The sequence shown here is derived from an EMBL/GenBank/DDBJ whole genome shotgun (WGS) entry which is preliminary data.</text>
</comment>
<dbReference type="InterPro" id="IPR007258">
    <property type="entry name" value="Vps52"/>
</dbReference>
<comment type="subcellular location">
    <subcellularLocation>
        <location evidence="1">Golgi apparatus</location>
        <location evidence="1">trans-Golgi network</location>
    </subcellularLocation>
</comment>
<dbReference type="Pfam" id="PF20655">
    <property type="entry name" value="Vps52_C"/>
    <property type="match status" value="2"/>
</dbReference>
<evidence type="ECO:0000256" key="4">
    <source>
        <dbReference type="ARBA" id="ARBA00022927"/>
    </source>
</evidence>
<dbReference type="OMA" id="PIRTSMT"/>
<evidence type="ECO:0000256" key="1">
    <source>
        <dbReference type="ARBA" id="ARBA00004601"/>
    </source>
</evidence>
<keyword evidence="9" id="KW-1185">Reference proteome</keyword>
<keyword evidence="5" id="KW-0333">Golgi apparatus</keyword>
<keyword evidence="3" id="KW-0813">Transport</keyword>
<dbReference type="GO" id="GO:0032456">
    <property type="term" value="P:endocytic recycling"/>
    <property type="evidence" value="ECO:0007669"/>
    <property type="project" value="TreeGrafter"/>
</dbReference>
<name>A0A5M3MU80_CONPW</name>
<dbReference type="GO" id="GO:0006896">
    <property type="term" value="P:Golgi to vacuole transport"/>
    <property type="evidence" value="ECO:0007669"/>
    <property type="project" value="TreeGrafter"/>
</dbReference>
<dbReference type="Proteomes" id="UP000053558">
    <property type="component" value="Unassembled WGS sequence"/>
</dbReference>
<dbReference type="InterPro" id="IPR048319">
    <property type="entry name" value="Vps52_CC"/>
</dbReference>
<dbReference type="GeneID" id="19207702"/>
<evidence type="ECO:0000256" key="3">
    <source>
        <dbReference type="ARBA" id="ARBA00022448"/>
    </source>
</evidence>
<gene>
    <name evidence="8" type="ORF">CONPUDRAFT_54912</name>
</gene>
<evidence type="ECO:0000313" key="9">
    <source>
        <dbReference type="Proteomes" id="UP000053558"/>
    </source>
</evidence>
<evidence type="ECO:0000259" key="6">
    <source>
        <dbReference type="Pfam" id="PF04129"/>
    </source>
</evidence>
<accession>A0A5M3MU80</accession>
<evidence type="ECO:0000313" key="8">
    <source>
        <dbReference type="EMBL" id="EIW82324.1"/>
    </source>
</evidence>
<dbReference type="GO" id="GO:0015031">
    <property type="term" value="P:protein transport"/>
    <property type="evidence" value="ECO:0007669"/>
    <property type="project" value="UniProtKB-KW"/>
</dbReference>
<proteinExistence type="inferred from homology"/>
<comment type="similarity">
    <text evidence="2">Belongs to the VPS52 family.</text>
</comment>
<evidence type="ECO:0000259" key="7">
    <source>
        <dbReference type="Pfam" id="PF20655"/>
    </source>
</evidence>
<dbReference type="PANTHER" id="PTHR14190">
    <property type="entry name" value="SUPPRESSOR OF ACTIN MUTATIONS 2/VACUOLAR PROTEIN SORTING 52"/>
    <property type="match status" value="1"/>
</dbReference>
<dbReference type="InterPro" id="IPR048361">
    <property type="entry name" value="Vps52_C"/>
</dbReference>
<keyword evidence="4" id="KW-0653">Protein transport</keyword>
<feature type="domain" description="Vps52 C-terminal" evidence="7">
    <location>
        <begin position="276"/>
        <end position="317"/>
    </location>
</feature>
<dbReference type="OrthoDB" id="19482at2759"/>
<dbReference type="KEGG" id="cput:CONPUDRAFT_54912"/>
<reference evidence="9" key="1">
    <citation type="journal article" date="2012" name="Science">
        <title>The Paleozoic origin of enzymatic lignin decomposition reconstructed from 31 fungal genomes.</title>
        <authorList>
            <person name="Floudas D."/>
            <person name="Binder M."/>
            <person name="Riley R."/>
            <person name="Barry K."/>
            <person name="Blanchette R.A."/>
            <person name="Henrissat B."/>
            <person name="Martinez A.T."/>
            <person name="Otillar R."/>
            <person name="Spatafora J.W."/>
            <person name="Yadav J.S."/>
            <person name="Aerts A."/>
            <person name="Benoit I."/>
            <person name="Boyd A."/>
            <person name="Carlson A."/>
            <person name="Copeland A."/>
            <person name="Coutinho P.M."/>
            <person name="de Vries R.P."/>
            <person name="Ferreira P."/>
            <person name="Findley K."/>
            <person name="Foster B."/>
            <person name="Gaskell J."/>
            <person name="Glotzer D."/>
            <person name="Gorecki P."/>
            <person name="Heitman J."/>
            <person name="Hesse C."/>
            <person name="Hori C."/>
            <person name="Igarashi K."/>
            <person name="Jurgens J.A."/>
            <person name="Kallen N."/>
            <person name="Kersten P."/>
            <person name="Kohler A."/>
            <person name="Kuees U."/>
            <person name="Kumar T.K.A."/>
            <person name="Kuo A."/>
            <person name="LaButti K."/>
            <person name="Larrondo L.F."/>
            <person name="Lindquist E."/>
            <person name="Ling A."/>
            <person name="Lombard V."/>
            <person name="Lucas S."/>
            <person name="Lundell T."/>
            <person name="Martin R."/>
            <person name="McLaughlin D.J."/>
            <person name="Morgenstern I."/>
            <person name="Morin E."/>
            <person name="Murat C."/>
            <person name="Nagy L.G."/>
            <person name="Nolan M."/>
            <person name="Ohm R.A."/>
            <person name="Patyshakuliyeva A."/>
            <person name="Rokas A."/>
            <person name="Ruiz-Duenas F.J."/>
            <person name="Sabat G."/>
            <person name="Salamov A."/>
            <person name="Samejima M."/>
            <person name="Schmutz J."/>
            <person name="Slot J.C."/>
            <person name="St John F."/>
            <person name="Stenlid J."/>
            <person name="Sun H."/>
            <person name="Sun S."/>
            <person name="Syed K."/>
            <person name="Tsang A."/>
            <person name="Wiebenga A."/>
            <person name="Young D."/>
            <person name="Pisabarro A."/>
            <person name="Eastwood D.C."/>
            <person name="Martin F."/>
            <person name="Cullen D."/>
            <person name="Grigoriev I.V."/>
            <person name="Hibbett D.S."/>
        </authorList>
    </citation>
    <scope>NUCLEOTIDE SEQUENCE [LARGE SCALE GENOMIC DNA]</scope>
    <source>
        <strain evidence="9">RWD-64-598 SS2</strain>
    </source>
</reference>
<dbReference type="GO" id="GO:0042147">
    <property type="term" value="P:retrograde transport, endosome to Golgi"/>
    <property type="evidence" value="ECO:0007669"/>
    <property type="project" value="TreeGrafter"/>
</dbReference>
<dbReference type="Pfam" id="PF04129">
    <property type="entry name" value="Vps52_CC"/>
    <property type="match status" value="1"/>
</dbReference>
<feature type="domain" description="Vps52 C-terminal" evidence="7">
    <location>
        <begin position="384"/>
        <end position="565"/>
    </location>
</feature>
<dbReference type="AlphaFoldDB" id="A0A5M3MU80"/>
<dbReference type="GO" id="GO:0005829">
    <property type="term" value="C:cytosol"/>
    <property type="evidence" value="ECO:0007669"/>
    <property type="project" value="GOC"/>
</dbReference>
<sequence length="604" mass="67575">MNLAIATSFSVSPLGQRPTHCPYNPYPFHLDHGKAREFVGLHDQVKASTGLLDSLESFLATFQKDLSLVSGQISELQDRSKDIDNRLRSRRKIEKPLSGLLSELVIPPPLANTLLSTDVGEPWIPAIQNFETRLESLKARSRVKAARDLADVAEGLRIVVATKLRAFFLAIFQPIRESATTNMQVMQASVLMKYRPLFAFLQRQAPPVAQEVQRSYAGAVRTYYETGFRRYIRSLGWIKSRSPQTVETIIPASGEKGDADFGPSRLMHAKLDGPGVILAFMGDNKSYKESTEAIYRSLMMVLMDNATAEYSFVMQFFRPEPFARPTLKLTAFSPGESSMLLSPDRGGADDRKSVLESELATPIARTFSHARGESDAAQSAPLSKTEQASLDALWKQIVEPILDYSKTFISSLLEPSPSLIPILTMARLSEVIIAEVQRRGCAPLETFMFTIRLQIWPIFQKVMSEQVEALRKLAEGSSTSYFSRAATTTDESISAICTRYAAIFVAFVTLTEQEEETMTFSNLLRLRQELTKLIIKHTDSISDPGAKATKQSSLYEVLLQALMRNPQLSVHPKSQQESAYWAEKEEEARRRIVSVNQGKRSGRR</sequence>
<evidence type="ECO:0000256" key="5">
    <source>
        <dbReference type="ARBA" id="ARBA00023034"/>
    </source>
</evidence>
<dbReference type="RefSeq" id="XP_007767427.1">
    <property type="nucleotide sequence ID" value="XM_007769237.1"/>
</dbReference>
<protein>
    <submittedName>
        <fullName evidence="8">Vps52-domain-containing protein</fullName>
    </submittedName>
</protein>
<dbReference type="PANTHER" id="PTHR14190:SF7">
    <property type="entry name" value="VACUOLAR PROTEIN SORTING-ASSOCIATED PROTEIN 52 HOMOLOG"/>
    <property type="match status" value="1"/>
</dbReference>
<feature type="domain" description="Vps52 coiled-coil" evidence="6">
    <location>
        <begin position="39"/>
        <end position="201"/>
    </location>
</feature>
<dbReference type="EMBL" id="JH711577">
    <property type="protein sequence ID" value="EIW82324.1"/>
    <property type="molecule type" value="Genomic_DNA"/>
</dbReference>
<organism evidence="8 9">
    <name type="scientific">Coniophora puteana (strain RWD-64-598)</name>
    <name type="common">Brown rot fungus</name>
    <dbReference type="NCBI Taxonomy" id="741705"/>
    <lineage>
        <taxon>Eukaryota</taxon>
        <taxon>Fungi</taxon>
        <taxon>Dikarya</taxon>
        <taxon>Basidiomycota</taxon>
        <taxon>Agaricomycotina</taxon>
        <taxon>Agaricomycetes</taxon>
        <taxon>Agaricomycetidae</taxon>
        <taxon>Boletales</taxon>
        <taxon>Coniophorineae</taxon>
        <taxon>Coniophoraceae</taxon>
        <taxon>Coniophora</taxon>
    </lineage>
</organism>
<evidence type="ECO:0000256" key="2">
    <source>
        <dbReference type="ARBA" id="ARBA00008180"/>
    </source>
</evidence>
<dbReference type="GO" id="GO:0019905">
    <property type="term" value="F:syntaxin binding"/>
    <property type="evidence" value="ECO:0007669"/>
    <property type="project" value="TreeGrafter"/>
</dbReference>